<dbReference type="PROSITE" id="PS51257">
    <property type="entry name" value="PROKAR_LIPOPROTEIN"/>
    <property type="match status" value="1"/>
</dbReference>
<dbReference type="AlphaFoldDB" id="A0A645CQ89"/>
<evidence type="ECO:0000313" key="2">
    <source>
        <dbReference type="EMBL" id="MPM79236.1"/>
    </source>
</evidence>
<protein>
    <submittedName>
        <fullName evidence="2">Uncharacterized protein</fullName>
    </submittedName>
</protein>
<organism evidence="2">
    <name type="scientific">bioreactor metagenome</name>
    <dbReference type="NCBI Taxonomy" id="1076179"/>
    <lineage>
        <taxon>unclassified sequences</taxon>
        <taxon>metagenomes</taxon>
        <taxon>ecological metagenomes</taxon>
    </lineage>
</organism>
<feature type="compositionally biased region" description="Polar residues" evidence="1">
    <location>
        <begin position="49"/>
        <end position="58"/>
    </location>
</feature>
<evidence type="ECO:0000256" key="1">
    <source>
        <dbReference type="SAM" id="MobiDB-lite"/>
    </source>
</evidence>
<gene>
    <name evidence="2" type="ORF">SDC9_126269</name>
</gene>
<dbReference type="EMBL" id="VSSQ01029205">
    <property type="protein sequence ID" value="MPM79236.1"/>
    <property type="molecule type" value="Genomic_DNA"/>
</dbReference>
<feature type="region of interest" description="Disordered" evidence="1">
    <location>
        <begin position="49"/>
        <end position="73"/>
    </location>
</feature>
<reference evidence="2" key="1">
    <citation type="submission" date="2019-08" db="EMBL/GenBank/DDBJ databases">
        <authorList>
            <person name="Kucharzyk K."/>
            <person name="Murdoch R.W."/>
            <person name="Higgins S."/>
            <person name="Loffler F."/>
        </authorList>
    </citation>
    <scope>NUCLEOTIDE SEQUENCE</scope>
</reference>
<name>A0A645CQ89_9ZZZZ</name>
<comment type="caution">
    <text evidence="2">The sequence shown here is derived from an EMBL/GenBank/DDBJ whole genome shotgun (WGS) entry which is preliminary data.</text>
</comment>
<sequence length="101" mass="11474">MKFKKMGSLISLTFVIVAGSIILSSCTCKISEEQLSKIAEMRRQEKTLNSEITTQQSAKAKLDREVQTRTAEANDCNSKRNIIKQRLSAWPNIWPDYTPQP</sequence>
<proteinExistence type="predicted"/>
<accession>A0A645CQ89</accession>